<dbReference type="AlphaFoldDB" id="A0A0P1GES5"/>
<evidence type="ECO:0000313" key="1">
    <source>
        <dbReference type="EMBL" id="CUH79511.1"/>
    </source>
</evidence>
<reference evidence="1 2" key="1">
    <citation type="submission" date="2015-09" db="EMBL/GenBank/DDBJ databases">
        <authorList>
            <consortium name="Swine Surveillance"/>
        </authorList>
    </citation>
    <scope>NUCLEOTIDE SEQUENCE [LARGE SCALE GENOMIC DNA]</scope>
    <source>
        <strain evidence="1 2">CECT 7557</strain>
    </source>
</reference>
<keyword evidence="2" id="KW-1185">Reference proteome</keyword>
<dbReference type="Pfam" id="PF13704">
    <property type="entry name" value="Glyco_tranf_2_4"/>
    <property type="match status" value="1"/>
</dbReference>
<dbReference type="EMBL" id="CYSD01000037">
    <property type="protein sequence ID" value="CUH79511.1"/>
    <property type="molecule type" value="Genomic_DNA"/>
</dbReference>
<evidence type="ECO:0008006" key="3">
    <source>
        <dbReference type="Google" id="ProtNLM"/>
    </source>
</evidence>
<evidence type="ECO:0000313" key="2">
    <source>
        <dbReference type="Proteomes" id="UP000052022"/>
    </source>
</evidence>
<sequence>MGRIAAQPLPKISVAQAYRLRWKRRRLLWRCLRARRDLHPVHLRLDQIGPEAILAVIVLRNEALRLPYFLEYYRRLGVDHFLMVDNGSDDGSVALLADQSDVSLWQTKASYRDTRFGLDWSGWLLMRYGHGHWCLTLDVDELLTYPGVQEHGLRDLTYVLAAEGRDGFGAMMLDLYPKGQLGTQDYAPGQDPTDVLRGFDAGPYRAVRQAPMGNLWLQGGARERVFFQEDPKLSPTLNKLPLVRWNRRFAYTNSTHALLPRRLNGLYHGPEGQDVPSGVLLHTKFLPEVLAKSAEDTQRRQHFHDPSKFADYYAAINSAPDLWHSETQLFDGPQRLEALGLCKSPNWRQIG</sequence>
<dbReference type="SUPFAM" id="SSF53448">
    <property type="entry name" value="Nucleotide-diphospho-sugar transferases"/>
    <property type="match status" value="1"/>
</dbReference>
<dbReference type="STRING" id="928856.SAMN04488049_101285"/>
<dbReference type="RefSeq" id="WP_058290462.1">
    <property type="nucleotide sequence ID" value="NZ_CYSD01000037.1"/>
</dbReference>
<accession>A0A0P1GES5</accession>
<organism evidence="1 2">
    <name type="scientific">Tritonibacter multivorans</name>
    <dbReference type="NCBI Taxonomy" id="928856"/>
    <lineage>
        <taxon>Bacteria</taxon>
        <taxon>Pseudomonadati</taxon>
        <taxon>Pseudomonadota</taxon>
        <taxon>Alphaproteobacteria</taxon>
        <taxon>Rhodobacterales</taxon>
        <taxon>Paracoccaceae</taxon>
        <taxon>Tritonibacter</taxon>
    </lineage>
</organism>
<proteinExistence type="predicted"/>
<gene>
    <name evidence="1" type="ORF">TRM7557_02433</name>
</gene>
<dbReference type="OrthoDB" id="3010234at2"/>
<dbReference type="InterPro" id="IPR029044">
    <property type="entry name" value="Nucleotide-diphossugar_trans"/>
</dbReference>
<dbReference type="Proteomes" id="UP000052022">
    <property type="component" value="Unassembled WGS sequence"/>
</dbReference>
<protein>
    <recommendedName>
        <fullName evidence="3">Glycosyl transferase family 2</fullName>
    </recommendedName>
</protein>
<name>A0A0P1GES5_9RHOB</name>